<dbReference type="Pfam" id="PF01040">
    <property type="entry name" value="UbiA"/>
    <property type="match status" value="1"/>
</dbReference>
<keyword evidence="6 7" id="KW-0472">Membrane</keyword>
<gene>
    <name evidence="8" type="ORF">RHGRI_004107</name>
</gene>
<evidence type="ECO:0000313" key="8">
    <source>
        <dbReference type="EMBL" id="KAG5560966.1"/>
    </source>
</evidence>
<evidence type="ECO:0000313" key="9">
    <source>
        <dbReference type="Proteomes" id="UP000823749"/>
    </source>
</evidence>
<feature type="transmembrane region" description="Helical" evidence="7">
    <location>
        <begin position="118"/>
        <end position="139"/>
    </location>
</feature>
<dbReference type="InterPro" id="IPR000537">
    <property type="entry name" value="UbiA_prenyltransferase"/>
</dbReference>
<evidence type="ECO:0000256" key="1">
    <source>
        <dbReference type="ARBA" id="ARBA00004508"/>
    </source>
</evidence>
<feature type="transmembrane region" description="Helical" evidence="7">
    <location>
        <begin position="35"/>
        <end position="54"/>
    </location>
</feature>
<dbReference type="Proteomes" id="UP000823749">
    <property type="component" value="Chromosome 2"/>
</dbReference>
<proteinExistence type="inferred from homology"/>
<feature type="transmembrane region" description="Helical" evidence="7">
    <location>
        <begin position="159"/>
        <end position="184"/>
    </location>
</feature>
<evidence type="ECO:0000256" key="3">
    <source>
        <dbReference type="ARBA" id="ARBA00022679"/>
    </source>
</evidence>
<dbReference type="GO" id="GO:0031969">
    <property type="term" value="C:chloroplast membrane"/>
    <property type="evidence" value="ECO:0007669"/>
    <property type="project" value="UniProtKB-SubCell"/>
</dbReference>
<evidence type="ECO:0000256" key="6">
    <source>
        <dbReference type="ARBA" id="ARBA00023136"/>
    </source>
</evidence>
<comment type="subcellular location">
    <subcellularLocation>
        <location evidence="1">Plastid</location>
        <location evidence="1">Chloroplast membrane</location>
        <topology evidence="1">Multi-pass membrane protein</topology>
    </subcellularLocation>
</comment>
<dbReference type="Gene3D" id="1.10.357.140">
    <property type="entry name" value="UbiA prenyltransferase"/>
    <property type="match status" value="1"/>
</dbReference>
<evidence type="ECO:0000256" key="5">
    <source>
        <dbReference type="ARBA" id="ARBA00022989"/>
    </source>
</evidence>
<accession>A0AAV6L9N9</accession>
<protein>
    <submittedName>
        <fullName evidence="8">Uncharacterized protein</fullName>
    </submittedName>
</protein>
<dbReference type="GO" id="GO:0016765">
    <property type="term" value="F:transferase activity, transferring alkyl or aryl (other than methyl) groups"/>
    <property type="evidence" value="ECO:0007669"/>
    <property type="project" value="InterPro"/>
</dbReference>
<keyword evidence="9" id="KW-1185">Reference proteome</keyword>
<dbReference type="AlphaFoldDB" id="A0AAV6L9N9"/>
<evidence type="ECO:0000256" key="7">
    <source>
        <dbReference type="SAM" id="Phobius"/>
    </source>
</evidence>
<comment type="caution">
    <text evidence="8">The sequence shown here is derived from an EMBL/GenBank/DDBJ whole genome shotgun (WGS) entry which is preliminary data.</text>
</comment>
<sequence>MNLYAVGLNQLTDVEIDKVNKPYLPLASGEISTELGIAITFAYLLTSFAMGVMFQSPPLLSALLVRFLLMTAYSVQLPLLRWKRNAFLAAICILIPRAMDNVATFIHIQKYALGRPVVFTRSLVFAVAFMCLFSTIIALSKDIEDVDGDREHGIQSLAVILGFGKVFWLCISMLLIGYGCAMVIGASSSFSTTKFVTVLGHCVLASTLCLRAWSVDLDNKASISSFYMLIWKASDRITSGQVKIFIDLVKLSTN</sequence>
<dbReference type="PANTHER" id="PTHR43009:SF7">
    <property type="entry name" value="HOMOGENTISATE GERANYLGERANYLTRANSFERASE, CHLOROPLASTIC"/>
    <property type="match status" value="1"/>
</dbReference>
<evidence type="ECO:0000256" key="4">
    <source>
        <dbReference type="ARBA" id="ARBA00022692"/>
    </source>
</evidence>
<name>A0AAV6L9N9_9ERIC</name>
<keyword evidence="5 7" id="KW-1133">Transmembrane helix</keyword>
<organism evidence="8 9">
    <name type="scientific">Rhododendron griersonianum</name>
    <dbReference type="NCBI Taxonomy" id="479676"/>
    <lineage>
        <taxon>Eukaryota</taxon>
        <taxon>Viridiplantae</taxon>
        <taxon>Streptophyta</taxon>
        <taxon>Embryophyta</taxon>
        <taxon>Tracheophyta</taxon>
        <taxon>Spermatophyta</taxon>
        <taxon>Magnoliopsida</taxon>
        <taxon>eudicotyledons</taxon>
        <taxon>Gunneridae</taxon>
        <taxon>Pentapetalae</taxon>
        <taxon>asterids</taxon>
        <taxon>Ericales</taxon>
        <taxon>Ericaceae</taxon>
        <taxon>Ericoideae</taxon>
        <taxon>Rhodoreae</taxon>
        <taxon>Rhododendron</taxon>
    </lineage>
</organism>
<dbReference type="InterPro" id="IPR044878">
    <property type="entry name" value="UbiA_sf"/>
</dbReference>
<reference evidence="8" key="1">
    <citation type="submission" date="2020-08" db="EMBL/GenBank/DDBJ databases">
        <title>Plant Genome Project.</title>
        <authorList>
            <person name="Zhang R.-G."/>
        </authorList>
    </citation>
    <scope>NUCLEOTIDE SEQUENCE</scope>
    <source>
        <strain evidence="8">WSP0</strain>
        <tissue evidence="8">Leaf</tissue>
    </source>
</reference>
<feature type="transmembrane region" description="Helical" evidence="7">
    <location>
        <begin position="59"/>
        <end position="80"/>
    </location>
</feature>
<dbReference type="EMBL" id="JACTNZ010000002">
    <property type="protein sequence ID" value="KAG5560966.1"/>
    <property type="molecule type" value="Genomic_DNA"/>
</dbReference>
<dbReference type="Gene3D" id="1.20.120.1780">
    <property type="entry name" value="UbiA prenyltransferase"/>
    <property type="match status" value="1"/>
</dbReference>
<evidence type="ECO:0000256" key="2">
    <source>
        <dbReference type="ARBA" id="ARBA00005985"/>
    </source>
</evidence>
<keyword evidence="3" id="KW-0808">Transferase</keyword>
<keyword evidence="4 7" id="KW-0812">Transmembrane</keyword>
<comment type="similarity">
    <text evidence="2">Belongs to the UbiA prenyltransferase family.</text>
</comment>
<dbReference type="PANTHER" id="PTHR43009">
    <property type="entry name" value="HOMOGENTISATE SOLANESYLTRANSFERASE, CHLOROPLASTIC"/>
    <property type="match status" value="1"/>
</dbReference>